<evidence type="ECO:0000256" key="11">
    <source>
        <dbReference type="SAM" id="MobiDB-lite"/>
    </source>
</evidence>
<evidence type="ECO:0000256" key="10">
    <source>
        <dbReference type="RuleBase" id="RU365058"/>
    </source>
</evidence>
<dbReference type="PROSITE" id="PS51038">
    <property type="entry name" value="BAH"/>
    <property type="match status" value="1"/>
</dbReference>
<dbReference type="Gene3D" id="2.30.30.490">
    <property type="match status" value="1"/>
</dbReference>
<reference evidence="13" key="1">
    <citation type="submission" date="2023-01" db="EMBL/GenBank/DDBJ databases">
        <title>The growth and conidiation of Purpureocillium lavendulum are regulated by nitrogen source and histone H3K14 acetylation.</title>
        <authorList>
            <person name="Tang P."/>
            <person name="Han J."/>
            <person name="Zhang C."/>
            <person name="Tang P."/>
            <person name="Qi F."/>
            <person name="Zhang K."/>
            <person name="Liang L."/>
        </authorList>
    </citation>
    <scope>NUCLEOTIDE SEQUENCE</scope>
    <source>
        <strain evidence="13">YMF1.00683</strain>
    </source>
</reference>
<evidence type="ECO:0000256" key="7">
    <source>
        <dbReference type="ARBA" id="ARBA00022842"/>
    </source>
</evidence>
<evidence type="ECO:0000313" key="14">
    <source>
        <dbReference type="Proteomes" id="UP001163105"/>
    </source>
</evidence>
<dbReference type="SUPFAM" id="SSF52540">
    <property type="entry name" value="P-loop containing nucleoside triphosphate hydrolases"/>
    <property type="match status" value="1"/>
</dbReference>
<dbReference type="GO" id="GO:0005664">
    <property type="term" value="C:nuclear origin of replication recognition complex"/>
    <property type="evidence" value="ECO:0007669"/>
    <property type="project" value="TreeGrafter"/>
</dbReference>
<dbReference type="InterPro" id="IPR048867">
    <property type="entry name" value="WHD_ORC1"/>
</dbReference>
<dbReference type="PANTHER" id="PTHR10763:SF23">
    <property type="entry name" value="ORIGIN RECOGNITION COMPLEX SUBUNIT 1"/>
    <property type="match status" value="1"/>
</dbReference>
<dbReference type="GO" id="GO:0046872">
    <property type="term" value="F:metal ion binding"/>
    <property type="evidence" value="ECO:0007669"/>
    <property type="project" value="UniProtKB-KW"/>
</dbReference>
<keyword evidence="7" id="KW-0460">Magnesium</keyword>
<dbReference type="PANTHER" id="PTHR10763">
    <property type="entry name" value="CELL DIVISION CONTROL PROTEIN 6-RELATED"/>
    <property type="match status" value="1"/>
</dbReference>
<dbReference type="InterPro" id="IPR054425">
    <property type="entry name" value="Cdc6_ORC1-like_ATPase_lid"/>
</dbReference>
<evidence type="ECO:0000256" key="1">
    <source>
        <dbReference type="ARBA" id="ARBA00004123"/>
    </source>
</evidence>
<comment type="subunit">
    <text evidence="10">ORC is composed of six subunits.</text>
</comment>
<dbReference type="SMART" id="SM00382">
    <property type="entry name" value="AAA"/>
    <property type="match status" value="1"/>
</dbReference>
<organism evidence="13 14">
    <name type="scientific">Purpureocillium lavendulum</name>
    <dbReference type="NCBI Taxonomy" id="1247861"/>
    <lineage>
        <taxon>Eukaryota</taxon>
        <taxon>Fungi</taxon>
        <taxon>Dikarya</taxon>
        <taxon>Ascomycota</taxon>
        <taxon>Pezizomycotina</taxon>
        <taxon>Sordariomycetes</taxon>
        <taxon>Hypocreomycetidae</taxon>
        <taxon>Hypocreales</taxon>
        <taxon>Ophiocordycipitaceae</taxon>
        <taxon>Purpureocillium</taxon>
    </lineage>
</organism>
<dbReference type="SUPFAM" id="SSF82061">
    <property type="entry name" value="BAH domain"/>
    <property type="match status" value="1"/>
</dbReference>
<keyword evidence="3 10" id="KW-0235">DNA replication</keyword>
<dbReference type="GO" id="GO:0003682">
    <property type="term" value="F:chromatin binding"/>
    <property type="evidence" value="ECO:0007669"/>
    <property type="project" value="InterPro"/>
</dbReference>
<dbReference type="Pfam" id="PF01426">
    <property type="entry name" value="BAH"/>
    <property type="match status" value="1"/>
</dbReference>
<evidence type="ECO:0000256" key="9">
    <source>
        <dbReference type="ARBA" id="ARBA00023242"/>
    </source>
</evidence>
<keyword evidence="9 10" id="KW-0539">Nucleus</keyword>
<feature type="domain" description="BAH" evidence="12">
    <location>
        <begin position="82"/>
        <end position="208"/>
    </location>
</feature>
<dbReference type="GO" id="GO:0003688">
    <property type="term" value="F:DNA replication origin binding"/>
    <property type="evidence" value="ECO:0007669"/>
    <property type="project" value="UniProtKB-ARBA"/>
</dbReference>
<dbReference type="EMBL" id="JAQHRD010000001">
    <property type="protein sequence ID" value="KAJ6445562.1"/>
    <property type="molecule type" value="Genomic_DNA"/>
</dbReference>
<dbReference type="InterPro" id="IPR043151">
    <property type="entry name" value="BAH_sf"/>
</dbReference>
<keyword evidence="8 10" id="KW-0238">DNA-binding</keyword>
<dbReference type="GO" id="GO:0033314">
    <property type="term" value="P:mitotic DNA replication checkpoint signaling"/>
    <property type="evidence" value="ECO:0007669"/>
    <property type="project" value="TreeGrafter"/>
</dbReference>
<dbReference type="GO" id="GO:0016887">
    <property type="term" value="F:ATP hydrolysis activity"/>
    <property type="evidence" value="ECO:0007669"/>
    <property type="project" value="InterPro"/>
</dbReference>
<keyword evidence="6 10" id="KW-0067">ATP-binding</keyword>
<name>A0AB34G4C0_9HYPO</name>
<dbReference type="InterPro" id="IPR003593">
    <property type="entry name" value="AAA+_ATPase"/>
</dbReference>
<evidence type="ECO:0000256" key="4">
    <source>
        <dbReference type="ARBA" id="ARBA00022723"/>
    </source>
</evidence>
<comment type="function">
    <text evidence="10">Component of the origin recognition complex (ORC) that binds origins of replication. DNA-binding is ATP-dependent, however specific DNA sequences that define origins of replication have not been identified so far. ORC is required to assemble the pre-replication complex necessary to initiate DNA replication.</text>
</comment>
<evidence type="ECO:0000259" key="12">
    <source>
        <dbReference type="PROSITE" id="PS51038"/>
    </source>
</evidence>
<comment type="similarity">
    <text evidence="2 10">Belongs to the ORC1 family.</text>
</comment>
<dbReference type="Proteomes" id="UP001163105">
    <property type="component" value="Unassembled WGS sequence"/>
</dbReference>
<evidence type="ECO:0000256" key="8">
    <source>
        <dbReference type="ARBA" id="ARBA00023125"/>
    </source>
</evidence>
<dbReference type="CDD" id="cd18139">
    <property type="entry name" value="HLD_clamp_RarA"/>
    <property type="match status" value="1"/>
</dbReference>
<accession>A0AB34G4C0</accession>
<evidence type="ECO:0000256" key="2">
    <source>
        <dbReference type="ARBA" id="ARBA00008398"/>
    </source>
</evidence>
<evidence type="ECO:0000256" key="3">
    <source>
        <dbReference type="ARBA" id="ARBA00022705"/>
    </source>
</evidence>
<dbReference type="CDD" id="cd00009">
    <property type="entry name" value="AAA"/>
    <property type="match status" value="1"/>
</dbReference>
<protein>
    <recommendedName>
        <fullName evidence="10">Origin recognition complex subunit 1</fullName>
    </recommendedName>
</protein>
<feature type="region of interest" description="Disordered" evidence="11">
    <location>
        <begin position="1"/>
        <end position="36"/>
    </location>
</feature>
<dbReference type="Pfam" id="PF21312">
    <property type="entry name" value="WHD_ORC1"/>
    <property type="match status" value="1"/>
</dbReference>
<gene>
    <name evidence="13" type="primary">ORC1</name>
    <name evidence="13" type="ORF">O9K51_00323</name>
</gene>
<evidence type="ECO:0000256" key="6">
    <source>
        <dbReference type="ARBA" id="ARBA00022840"/>
    </source>
</evidence>
<evidence type="ECO:0000313" key="13">
    <source>
        <dbReference type="EMBL" id="KAJ6445562.1"/>
    </source>
</evidence>
<keyword evidence="4" id="KW-0479">Metal-binding</keyword>
<dbReference type="FunFam" id="3.40.50.300:FF:000199">
    <property type="entry name" value="Origin recognition complex subunit 1"/>
    <property type="match status" value="1"/>
</dbReference>
<comment type="caution">
    <text evidence="13">The sequence shown here is derived from an EMBL/GenBank/DDBJ whole genome shotgun (WGS) entry which is preliminary data.</text>
</comment>
<keyword evidence="14" id="KW-1185">Reference proteome</keyword>
<dbReference type="InterPro" id="IPR050311">
    <property type="entry name" value="ORC1/CDC6"/>
</dbReference>
<dbReference type="Pfam" id="PF00004">
    <property type="entry name" value="AAA"/>
    <property type="match status" value="1"/>
</dbReference>
<keyword evidence="5 10" id="KW-0547">Nucleotide-binding</keyword>
<evidence type="ECO:0000256" key="5">
    <source>
        <dbReference type="ARBA" id="ARBA00022741"/>
    </source>
</evidence>
<dbReference type="GO" id="GO:0006270">
    <property type="term" value="P:DNA replication initiation"/>
    <property type="evidence" value="ECO:0007669"/>
    <property type="project" value="TreeGrafter"/>
</dbReference>
<dbReference type="AlphaFoldDB" id="A0AB34G4C0"/>
<dbReference type="SMART" id="SM00439">
    <property type="entry name" value="BAH"/>
    <property type="match status" value="1"/>
</dbReference>
<sequence length="1047" mass="113195">MRRTMTPQSLAKRGAEPQRRIKRPPPGIARDDSDDELGIDDLPWEWIYNVEAPERNGDDAHTERKRRKVSGDKIVGARMGSFECRVGDTVLLKADGSNEAWVAIICEFVEDDGEGDKAANFMWFSTEKEIRNKDKKRNDFYWNELYLSPSWDINPLASINGKATVTSLDTFLTKFPSGKVPRHYPEFGKTFVCRRGCNTRTATYTDEFVWEEIYRGGDDVYPLIERVKRDTKAVRGRRRARSRSPQETAYVPPQTPTKSAARAATTPQSRRGPGSQKRTPGKKLEFTPLAMRKLSPSEVQSSPFQVARSRLHVSSVPTSLPCREGEFSLVYSHLEAAITEGTGNCIYISGTPGTGKTATVREVIARLEDAVGADELDDFIFVEINGMKITDPHQSYTLLWEALKGQRASPSQALDGLEREFSNPSPRRTPCVVLMDELDQLVTKNQAVMYNFFNWPTLRHSRLIVLAVANTMDLPERTLSNKISSRLGYTHEQLMKIIQSRLEGVPGNIVDPDAIQFASRKVAAVSGDARRALDICRRAVELAEGDVQGDPMTPSKSGAHDACRRGSVTIATIKKAINEAISNPVQLHLRGLPLTSKLLMAALLMRIRRTGLVETTFGETLDELQRATVHSSPTNPGMALILNNGLKGTPASGHRVITRPSYVHAAALDLVAAGLINLEAHRAERSSKLRLAIADDEVKMALRDDGELKAMGIMRVDDGILALKVLHERSLGAFPLLDASRAAAGKGELGGVHGEGADTLLVVGEDAHGLAGSQIPKAHGGIERAGDNLGVGLLALDVGDGLGVAAKDVDVAAGAHVPDASDTVAAAGDEDIQGRVQGKSVDAAEVTVVVADDLVGLEVPALDHLVLAAREEGWRGETARPRTVLICPVSVRRSEPDARSQILMVRSPAPLANHLLLGSTARARTQPRWPEMTRMSFHGGCHSGLTCWYCCAEPRVARLMLLLAAEPPVDAVAAANAVDAEVDDDPAGPSSSFCGLPAGAAAGPLPGFAFTTAVPGFLAGCLAARDAGSVWTSAYSARKRCFMTGSS</sequence>
<dbReference type="InterPro" id="IPR003959">
    <property type="entry name" value="ATPase_AAA_core"/>
</dbReference>
<dbReference type="Pfam" id="PF22606">
    <property type="entry name" value="Cdc6-ORC-like_ATPase_lid"/>
    <property type="match status" value="1"/>
</dbReference>
<feature type="region of interest" description="Disordered" evidence="11">
    <location>
        <begin position="231"/>
        <end position="287"/>
    </location>
</feature>
<proteinExistence type="inferred from homology"/>
<dbReference type="InterPro" id="IPR001025">
    <property type="entry name" value="BAH_dom"/>
</dbReference>
<dbReference type="GO" id="GO:0005524">
    <property type="term" value="F:ATP binding"/>
    <property type="evidence" value="ECO:0007669"/>
    <property type="project" value="UniProtKB-KW"/>
</dbReference>
<dbReference type="InterPro" id="IPR027417">
    <property type="entry name" value="P-loop_NTPase"/>
</dbReference>
<comment type="subcellular location">
    <subcellularLocation>
        <location evidence="1 10">Nucleus</location>
    </subcellularLocation>
</comment>
<dbReference type="Gene3D" id="3.40.50.300">
    <property type="entry name" value="P-loop containing nucleotide triphosphate hydrolases"/>
    <property type="match status" value="1"/>
</dbReference>